<dbReference type="OrthoDB" id="289162at2759"/>
<organism evidence="10 11">
    <name type="scientific">Chionoecetes opilio</name>
    <name type="common">Atlantic snow crab</name>
    <name type="synonym">Cancer opilio</name>
    <dbReference type="NCBI Taxonomy" id="41210"/>
    <lineage>
        <taxon>Eukaryota</taxon>
        <taxon>Metazoa</taxon>
        <taxon>Ecdysozoa</taxon>
        <taxon>Arthropoda</taxon>
        <taxon>Crustacea</taxon>
        <taxon>Multicrustacea</taxon>
        <taxon>Malacostraca</taxon>
        <taxon>Eumalacostraca</taxon>
        <taxon>Eucarida</taxon>
        <taxon>Decapoda</taxon>
        <taxon>Pleocyemata</taxon>
        <taxon>Brachyura</taxon>
        <taxon>Eubrachyura</taxon>
        <taxon>Majoidea</taxon>
        <taxon>Majidae</taxon>
        <taxon>Chionoecetes</taxon>
    </lineage>
</organism>
<dbReference type="InterPro" id="IPR008728">
    <property type="entry name" value="Elongator_complex_protein_4"/>
</dbReference>
<name>A0A8J4XQY6_CHIOP</name>
<keyword evidence="6" id="KW-0963">Cytoplasm</keyword>
<evidence type="ECO:0000256" key="6">
    <source>
        <dbReference type="ARBA" id="ARBA00022490"/>
    </source>
</evidence>
<reference evidence="10" key="1">
    <citation type="submission" date="2020-07" db="EMBL/GenBank/DDBJ databases">
        <title>The High-quality genome of the commercially important snow crab, Chionoecetes opilio.</title>
        <authorList>
            <person name="Jeong J.-H."/>
            <person name="Ryu S."/>
        </authorList>
    </citation>
    <scope>NUCLEOTIDE SEQUENCE</scope>
    <source>
        <strain evidence="10">MADBK_172401_WGS</strain>
        <tissue evidence="10">Digestive gland</tissue>
    </source>
</reference>
<dbReference type="PANTHER" id="PTHR12896">
    <property type="entry name" value="PAX6 NEIGHBOR PROTEIN PAXNEB"/>
    <property type="match status" value="1"/>
</dbReference>
<protein>
    <recommendedName>
        <fullName evidence="5">Elongator complex protein 4</fullName>
    </recommendedName>
</protein>
<evidence type="ECO:0000256" key="7">
    <source>
        <dbReference type="ARBA" id="ARBA00022694"/>
    </source>
</evidence>
<evidence type="ECO:0000256" key="5">
    <source>
        <dbReference type="ARBA" id="ARBA00020265"/>
    </source>
</evidence>
<dbReference type="Pfam" id="PF05625">
    <property type="entry name" value="PAXNEB"/>
    <property type="match status" value="1"/>
</dbReference>
<dbReference type="PANTHER" id="PTHR12896:SF1">
    <property type="entry name" value="ELONGATOR COMPLEX PROTEIN 4"/>
    <property type="match status" value="1"/>
</dbReference>
<evidence type="ECO:0000256" key="9">
    <source>
        <dbReference type="SAM" id="MobiDB-lite"/>
    </source>
</evidence>
<dbReference type="Proteomes" id="UP000770661">
    <property type="component" value="Unassembled WGS sequence"/>
</dbReference>
<feature type="region of interest" description="Disordered" evidence="9">
    <location>
        <begin position="344"/>
        <end position="364"/>
    </location>
</feature>
<dbReference type="InterPro" id="IPR027417">
    <property type="entry name" value="P-loop_NTPase"/>
</dbReference>
<comment type="pathway">
    <text evidence="3">tRNA modification; 5-methoxycarbonylmethyl-2-thiouridine-tRNA biosynthesis.</text>
</comment>
<evidence type="ECO:0000256" key="2">
    <source>
        <dbReference type="ARBA" id="ARBA00004496"/>
    </source>
</evidence>
<gene>
    <name evidence="10" type="primary">ELP4</name>
    <name evidence="10" type="ORF">GWK47_023506</name>
</gene>
<accession>A0A8J4XQY6</accession>
<dbReference type="UniPathway" id="UPA00988"/>
<evidence type="ECO:0000313" key="11">
    <source>
        <dbReference type="Proteomes" id="UP000770661"/>
    </source>
</evidence>
<dbReference type="GO" id="GO:0008023">
    <property type="term" value="C:transcription elongation factor complex"/>
    <property type="evidence" value="ECO:0007669"/>
    <property type="project" value="TreeGrafter"/>
</dbReference>
<comment type="subcellular location">
    <subcellularLocation>
        <location evidence="2">Cytoplasm</location>
    </subcellularLocation>
    <subcellularLocation>
        <location evidence="1">Nucleus</location>
    </subcellularLocation>
</comment>
<comment type="caution">
    <text evidence="10">The sequence shown here is derived from an EMBL/GenBank/DDBJ whole genome shotgun (WGS) entry which is preliminary data.</text>
</comment>
<keyword evidence="8" id="KW-0539">Nucleus</keyword>
<dbReference type="EMBL" id="JACEEZ010024544">
    <property type="protein sequence ID" value="KAG0710099.1"/>
    <property type="molecule type" value="Genomic_DNA"/>
</dbReference>
<proteinExistence type="inferred from homology"/>
<dbReference type="Gene3D" id="3.40.50.300">
    <property type="entry name" value="P-loop containing nucleotide triphosphate hydrolases"/>
    <property type="match status" value="1"/>
</dbReference>
<dbReference type="GO" id="GO:0002098">
    <property type="term" value="P:tRNA wobble uridine modification"/>
    <property type="evidence" value="ECO:0007669"/>
    <property type="project" value="InterPro"/>
</dbReference>
<dbReference type="AlphaFoldDB" id="A0A8J4XQY6"/>
<evidence type="ECO:0000256" key="4">
    <source>
        <dbReference type="ARBA" id="ARBA00007573"/>
    </source>
</evidence>
<dbReference type="GO" id="GO:0005737">
    <property type="term" value="C:cytoplasm"/>
    <property type="evidence" value="ECO:0007669"/>
    <property type="project" value="UniProtKB-SubCell"/>
</dbReference>
<keyword evidence="11" id="KW-1185">Reference proteome</keyword>
<evidence type="ECO:0000256" key="3">
    <source>
        <dbReference type="ARBA" id="ARBA00005043"/>
    </source>
</evidence>
<sequence length="374" mass="41425">MSGVGTVSSFQKRGKTRVVSIPGARPSVHNSQLLLSSGMPSLDHLLGGGLPVGSLLLLEQDRHDVYSKLFLKYYLAEGVMSGHMMTLASLDEAPQALMASLPASTDREVDDDATAAMDTQMTIAWRYQNQSTPQPGFSSSRFSHSFDLTGTMEAEQVSKADTCLFDGSEVESAETTGYYWPLLQQIERRIGEGGLSTASNKAKTNVMRVAVHSLASPLWGWEFSGHEKDHQWHRLTTFFYGLRALVRSSFSVCLVTVPSHLFQDAALALRLQSLADYVVRLESFQGSDKETNPAFKDYHGLFHVVKLAAINSLVPPLLDATDWCFKLRRRRMVIERLHLPPELSETANRSQEDPVSKPGGMGCMGERLPRNLDF</sequence>
<dbReference type="CDD" id="cd19494">
    <property type="entry name" value="Elp4"/>
    <property type="match status" value="1"/>
</dbReference>
<dbReference type="GO" id="GO:0033588">
    <property type="term" value="C:elongator holoenzyme complex"/>
    <property type="evidence" value="ECO:0007669"/>
    <property type="project" value="InterPro"/>
</dbReference>
<comment type="similarity">
    <text evidence="4">Belongs to the ELP4 family.</text>
</comment>
<keyword evidence="7" id="KW-0819">tRNA processing</keyword>
<evidence type="ECO:0000256" key="8">
    <source>
        <dbReference type="ARBA" id="ARBA00023242"/>
    </source>
</evidence>
<evidence type="ECO:0000256" key="1">
    <source>
        <dbReference type="ARBA" id="ARBA00004123"/>
    </source>
</evidence>
<evidence type="ECO:0000313" key="10">
    <source>
        <dbReference type="EMBL" id="KAG0710099.1"/>
    </source>
</evidence>